<keyword evidence="3" id="KW-1185">Reference proteome</keyword>
<dbReference type="InterPro" id="IPR008974">
    <property type="entry name" value="TRAF-like"/>
</dbReference>
<dbReference type="InterPro" id="IPR000210">
    <property type="entry name" value="BTB/POZ_dom"/>
</dbReference>
<dbReference type="AlphaFoldDB" id="A0A4Y2RSN9"/>
<evidence type="ECO:0000313" key="2">
    <source>
        <dbReference type="EMBL" id="GBN78864.1"/>
    </source>
</evidence>
<comment type="caution">
    <text evidence="2">The sequence shown here is derived from an EMBL/GenBank/DDBJ whole genome shotgun (WGS) entry which is preliminary data.</text>
</comment>
<dbReference type="Pfam" id="PF00651">
    <property type="entry name" value="BTB"/>
    <property type="match status" value="1"/>
</dbReference>
<dbReference type="Gene3D" id="2.60.210.10">
    <property type="entry name" value="Apoptosis, Tumor Necrosis Factor Receptor Associated Protein 2, Chain A"/>
    <property type="match status" value="1"/>
</dbReference>
<dbReference type="PANTHER" id="PTHR24413">
    <property type="entry name" value="SPECKLE-TYPE POZ PROTEIN"/>
    <property type="match status" value="1"/>
</dbReference>
<dbReference type="EMBL" id="BGPR01018328">
    <property type="protein sequence ID" value="GBN78864.1"/>
    <property type="molecule type" value="Genomic_DNA"/>
</dbReference>
<evidence type="ECO:0000259" key="1">
    <source>
        <dbReference type="PROSITE" id="PS50097"/>
    </source>
</evidence>
<accession>A0A4Y2RSN9</accession>
<dbReference type="Gene3D" id="1.25.40.420">
    <property type="match status" value="1"/>
</dbReference>
<dbReference type="SUPFAM" id="SSF49599">
    <property type="entry name" value="TRAF domain-like"/>
    <property type="match status" value="1"/>
</dbReference>
<feature type="domain" description="BTB" evidence="1">
    <location>
        <begin position="340"/>
        <end position="407"/>
    </location>
</feature>
<reference evidence="2 3" key="1">
    <citation type="journal article" date="2019" name="Sci. Rep.">
        <title>Orb-weaving spider Araneus ventricosus genome elucidates the spidroin gene catalogue.</title>
        <authorList>
            <person name="Kono N."/>
            <person name="Nakamura H."/>
            <person name="Ohtoshi R."/>
            <person name="Moran D.A.P."/>
            <person name="Shinohara A."/>
            <person name="Yoshida Y."/>
            <person name="Fujiwara M."/>
            <person name="Mori M."/>
            <person name="Tomita M."/>
            <person name="Arakawa K."/>
        </authorList>
    </citation>
    <scope>NUCLEOTIDE SEQUENCE [LARGE SCALE GENOMIC DNA]</scope>
</reference>
<organism evidence="2 3">
    <name type="scientific">Araneus ventricosus</name>
    <name type="common">Orbweaver spider</name>
    <name type="synonym">Epeira ventricosa</name>
    <dbReference type="NCBI Taxonomy" id="182803"/>
    <lineage>
        <taxon>Eukaryota</taxon>
        <taxon>Metazoa</taxon>
        <taxon>Ecdysozoa</taxon>
        <taxon>Arthropoda</taxon>
        <taxon>Chelicerata</taxon>
        <taxon>Arachnida</taxon>
        <taxon>Araneae</taxon>
        <taxon>Araneomorphae</taxon>
        <taxon>Entelegynae</taxon>
        <taxon>Araneoidea</taxon>
        <taxon>Araneidae</taxon>
        <taxon>Araneus</taxon>
    </lineage>
</organism>
<name>A0A4Y2RSN9_ARAVE</name>
<protein>
    <submittedName>
        <fullName evidence="2">TD and POZ domain-containing protein 3</fullName>
    </submittedName>
</protein>
<dbReference type="CDD" id="cd18186">
    <property type="entry name" value="BTB_POZ_ZBTB_KLHL-like"/>
    <property type="match status" value="1"/>
</dbReference>
<dbReference type="SUPFAM" id="SSF54695">
    <property type="entry name" value="POZ domain"/>
    <property type="match status" value="1"/>
</dbReference>
<dbReference type="OrthoDB" id="6435602at2759"/>
<dbReference type="PROSITE" id="PS50097">
    <property type="entry name" value="BTB"/>
    <property type="match status" value="1"/>
</dbReference>
<proteinExistence type="predicted"/>
<dbReference type="Proteomes" id="UP000499080">
    <property type="component" value="Unassembled WGS sequence"/>
</dbReference>
<dbReference type="SMART" id="SM00225">
    <property type="entry name" value="BTB"/>
    <property type="match status" value="1"/>
</dbReference>
<dbReference type="InterPro" id="IPR011333">
    <property type="entry name" value="SKP1/BTB/POZ_sf"/>
</dbReference>
<evidence type="ECO:0000313" key="3">
    <source>
        <dbReference type="Proteomes" id="UP000499080"/>
    </source>
</evidence>
<gene>
    <name evidence="2" type="primary">Tdpoz3_12</name>
    <name evidence="2" type="ORF">AVEN_192845_1</name>
</gene>
<dbReference type="Gene3D" id="3.30.710.10">
    <property type="entry name" value="Potassium Channel Kv1.1, Chain A"/>
    <property type="match status" value="1"/>
</dbReference>
<sequence length="500" mass="57167">MAIADGLKRKCFTFIWKLENARYFCEKEVCIESPVFFVEGIEKTKWKLRLFPIRTKYIGLILVEGVNKIDINFELAFIALDGTVMTSTNAMTGTFYENQNLGPYYLEATEDLFDSKSSACVTTRCRMWKSIGESSEDVQCMARTCIGVEKRSFVWNVGNFSALEPEVKYIYEIRSLKTGDQLMSVELLLTKRLHSEEVIRFGVTPNNRIVRIYTMEFFIVDTFENTVGVMKDGLLFHRAFTDESFAVFLTKQEVMEKNNACLHKGVLSFRGECTFSFGTLLEEIEGVGSNCPAIESRERDCPCFPSEGSPVLHPVQDVVADPKRALIDNLKSMINNSSLYDVKLRTSNKTHPAHKCILSARSPVFEAMFANVMREKISDCVEIEDLNDDTVSRLLLYIYSGEIEELEWVSATELYEAADKYQILILKDICSSYVKTNLCRSTACDALVLADLHQDVDLKTFVQDFILRLGKDIMNSEEWEHLMRDNIKLAAETMHLLYKK</sequence>